<accession>A0A0H3BLF8</accession>
<organism evidence="2 3">
    <name type="scientific">Treponema pallidum subsp. pallidum (strain SS14)</name>
    <dbReference type="NCBI Taxonomy" id="455434"/>
    <lineage>
        <taxon>Bacteria</taxon>
        <taxon>Pseudomonadati</taxon>
        <taxon>Spirochaetota</taxon>
        <taxon>Spirochaetia</taxon>
        <taxon>Spirochaetales</taxon>
        <taxon>Treponemataceae</taxon>
        <taxon>Treponema</taxon>
    </lineage>
</organism>
<dbReference type="GeneID" id="93876548"/>
<dbReference type="AlphaFoldDB" id="A0A0H3BLF8"/>
<name>A0A0H3BLF8_TREPS</name>
<feature type="chain" id="PRO_5002605170" description="LPS export ABC transporter periplasmic protein LptC" evidence="1">
    <location>
        <begin position="24"/>
        <end position="199"/>
    </location>
</feature>
<reference evidence="2 3" key="1">
    <citation type="journal article" date="2008" name="BMC Microbiol.">
        <title>Complete genome sequence of Treponema pallidum ssp. pallidum strain SS14 determined with oligonucleotide arrays.</title>
        <authorList>
            <person name="Matejkova P."/>
            <person name="Strouhal M."/>
            <person name="Smajs D."/>
            <person name="Norris S.J."/>
            <person name="Palzkill T."/>
            <person name="Petrosino J.F."/>
            <person name="Sodergren E."/>
            <person name="Norton J.E."/>
            <person name="Singh J."/>
            <person name="Richmond T.A."/>
            <person name="Molla M.N."/>
            <person name="Albert T.J."/>
            <person name="Weinstock G.M."/>
        </authorList>
    </citation>
    <scope>NUCLEOTIDE SEQUENCE [LARGE SCALE GENOMIC DNA]</scope>
    <source>
        <strain evidence="2 3">SS14</strain>
    </source>
</reference>
<evidence type="ECO:0000256" key="1">
    <source>
        <dbReference type="SAM" id="SignalP"/>
    </source>
</evidence>
<dbReference type="EMBL" id="CP000805">
    <property type="protein sequence ID" value="ACD71202.1"/>
    <property type="molecule type" value="Genomic_DNA"/>
</dbReference>
<dbReference type="RefSeq" id="WP_010882229.1">
    <property type="nucleotide sequence ID" value="NC_010741.1"/>
</dbReference>
<evidence type="ECO:0008006" key="4">
    <source>
        <dbReference type="Google" id="ProtNLM"/>
    </source>
</evidence>
<dbReference type="KEGG" id="tpp:TPASS_0784"/>
<keyword evidence="1" id="KW-0732">Signal</keyword>
<dbReference type="SMR" id="A0A0H3BLF8"/>
<dbReference type="Proteomes" id="UP000001202">
    <property type="component" value="Chromosome"/>
</dbReference>
<sequence length="199" mass="22512">MRIRLLFAPVSCLLLVCCADSSALRWIQQPSATRNTPTIAFFQVTFDRYNTHLLETRLHAQTLEFYHHDQTWTARDIHFTRYDGNGRASVRGHAGVLLTDCEGTVFYLGKKVDCFFPHEGLRLEGRAFRWENTRALFTSDHFSPVRISDASGAVVTGVGLCVNARTKRFVFQNGVHIDVDLDSFAKTRASRYAAPNLSP</sequence>
<evidence type="ECO:0000313" key="2">
    <source>
        <dbReference type="EMBL" id="ACD71202.1"/>
    </source>
</evidence>
<evidence type="ECO:0000313" key="3">
    <source>
        <dbReference type="Proteomes" id="UP000001202"/>
    </source>
</evidence>
<gene>
    <name evidence="2" type="ordered locus">TPASS_0784</name>
</gene>
<proteinExistence type="predicted"/>
<feature type="signal peptide" evidence="1">
    <location>
        <begin position="1"/>
        <end position="23"/>
    </location>
</feature>
<protein>
    <recommendedName>
        <fullName evidence="4">LPS export ABC transporter periplasmic protein LptC</fullName>
    </recommendedName>
</protein>
<dbReference type="PATRIC" id="fig|455434.6.peg.772"/>